<protein>
    <recommendedName>
        <fullName evidence="8">Beta-glucosidase</fullName>
    </recommendedName>
</protein>
<dbReference type="PRINTS" id="PR00131">
    <property type="entry name" value="GLHYDRLASE1"/>
</dbReference>
<evidence type="ECO:0000256" key="3">
    <source>
        <dbReference type="ARBA" id="ARBA00023295"/>
    </source>
</evidence>
<evidence type="ECO:0008006" key="8">
    <source>
        <dbReference type="Google" id="ProtNLM"/>
    </source>
</evidence>
<dbReference type="PROSITE" id="PS00653">
    <property type="entry name" value="GLYCOSYL_HYDROL_F1_2"/>
    <property type="match status" value="1"/>
</dbReference>
<sequence length="422" mass="47927">MENKNLTLTSKTDAPPLLGGGQEARYNQSNIKRSDFPKDFIFGGATSAYQVEGGWAQDGKGMSNWDYFTQMQPAKIADGSNGCVAIDQYNKFKEDVALMKKVGMDSYRFSIAWARILPGGKLCYGVNREGIKYYNDLIDALLEEGIIPYATIFHWDIPQSLDQEYGGFLSPEIVKDFSNFAEVCFWEFGDRVKYWTTLNEPWAFCLQGYAFGSFPPAAVDIYRQKFQAHQGGQIGITNVSCWYEPLTDTQADRDAASRALDFMLGWFLAPIVTGEYPQSMRKMVGSRLPQFTREEMKLVKGSYDFLGINHYTTNYVSNEPSNPGTPPNYSTDTQCRYSSNQGANVKGYFIWSMFDNFELAAGYTSRFGIIYVDYKNGLYTRYPKNSAIWWMNFLDKKTTISLKRQAQENDEGSGSVKKARKH</sequence>
<gene>
    <name evidence="6" type="ORF">FPE_LOCUS8355</name>
</gene>
<proteinExistence type="inferred from homology"/>
<evidence type="ECO:0000256" key="1">
    <source>
        <dbReference type="ARBA" id="ARBA00010838"/>
    </source>
</evidence>
<dbReference type="InterPro" id="IPR017853">
    <property type="entry name" value="GH"/>
</dbReference>
<dbReference type="GO" id="GO:0008422">
    <property type="term" value="F:beta-glucosidase activity"/>
    <property type="evidence" value="ECO:0007669"/>
    <property type="project" value="UniProtKB-ARBA"/>
</dbReference>
<dbReference type="AlphaFoldDB" id="A0AAD1Z170"/>
<keyword evidence="3" id="KW-0326">Glycosidase</keyword>
<keyword evidence="2" id="KW-0378">Hydrolase</keyword>
<dbReference type="SUPFAM" id="SSF51445">
    <property type="entry name" value="(Trans)glycosidases"/>
    <property type="match status" value="1"/>
</dbReference>
<evidence type="ECO:0000313" key="7">
    <source>
        <dbReference type="Proteomes" id="UP000834106"/>
    </source>
</evidence>
<organism evidence="6 7">
    <name type="scientific">Fraxinus pennsylvanica</name>
    <dbReference type="NCBI Taxonomy" id="56036"/>
    <lineage>
        <taxon>Eukaryota</taxon>
        <taxon>Viridiplantae</taxon>
        <taxon>Streptophyta</taxon>
        <taxon>Embryophyta</taxon>
        <taxon>Tracheophyta</taxon>
        <taxon>Spermatophyta</taxon>
        <taxon>Magnoliopsida</taxon>
        <taxon>eudicotyledons</taxon>
        <taxon>Gunneridae</taxon>
        <taxon>Pentapetalae</taxon>
        <taxon>asterids</taxon>
        <taxon>lamiids</taxon>
        <taxon>Lamiales</taxon>
        <taxon>Oleaceae</taxon>
        <taxon>Oleeae</taxon>
        <taxon>Fraxinus</taxon>
    </lineage>
</organism>
<evidence type="ECO:0000256" key="5">
    <source>
        <dbReference type="SAM" id="MobiDB-lite"/>
    </source>
</evidence>
<dbReference type="Proteomes" id="UP000834106">
    <property type="component" value="Chromosome 5"/>
</dbReference>
<feature type="compositionally biased region" description="Polar residues" evidence="5">
    <location>
        <begin position="1"/>
        <end position="12"/>
    </location>
</feature>
<keyword evidence="7" id="KW-1185">Reference proteome</keyword>
<dbReference type="EMBL" id="OU503040">
    <property type="protein sequence ID" value="CAI9760925.1"/>
    <property type="molecule type" value="Genomic_DNA"/>
</dbReference>
<evidence type="ECO:0000313" key="6">
    <source>
        <dbReference type="EMBL" id="CAI9760925.1"/>
    </source>
</evidence>
<dbReference type="PANTHER" id="PTHR10353:SF137">
    <property type="entry name" value="MYROSINASE 3-RELATED"/>
    <property type="match status" value="1"/>
</dbReference>
<dbReference type="Gene3D" id="3.20.20.80">
    <property type="entry name" value="Glycosidases"/>
    <property type="match status" value="3"/>
</dbReference>
<dbReference type="GO" id="GO:0005975">
    <property type="term" value="P:carbohydrate metabolic process"/>
    <property type="evidence" value="ECO:0007669"/>
    <property type="project" value="InterPro"/>
</dbReference>
<accession>A0AAD1Z170</accession>
<comment type="similarity">
    <text evidence="1 4">Belongs to the glycosyl hydrolase 1 family.</text>
</comment>
<name>A0AAD1Z170_9LAMI</name>
<feature type="region of interest" description="Disordered" evidence="5">
    <location>
        <begin position="1"/>
        <end position="23"/>
    </location>
</feature>
<evidence type="ECO:0000256" key="4">
    <source>
        <dbReference type="RuleBase" id="RU003690"/>
    </source>
</evidence>
<dbReference type="InterPro" id="IPR001360">
    <property type="entry name" value="Glyco_hydro_1"/>
</dbReference>
<dbReference type="Pfam" id="PF00232">
    <property type="entry name" value="Glyco_hydro_1"/>
    <property type="match status" value="1"/>
</dbReference>
<dbReference type="InterPro" id="IPR033132">
    <property type="entry name" value="GH_1_N_CS"/>
</dbReference>
<dbReference type="PANTHER" id="PTHR10353">
    <property type="entry name" value="GLYCOSYL HYDROLASE"/>
    <property type="match status" value="1"/>
</dbReference>
<evidence type="ECO:0000256" key="2">
    <source>
        <dbReference type="ARBA" id="ARBA00022801"/>
    </source>
</evidence>
<reference evidence="6" key="1">
    <citation type="submission" date="2023-05" db="EMBL/GenBank/DDBJ databases">
        <authorList>
            <person name="Huff M."/>
        </authorList>
    </citation>
    <scope>NUCLEOTIDE SEQUENCE</scope>
</reference>